<organism evidence="1 2">
    <name type="scientific">Paenirhodobacter huangdaonensis</name>
    <dbReference type="NCBI Taxonomy" id="2501515"/>
    <lineage>
        <taxon>Bacteria</taxon>
        <taxon>Pseudomonadati</taxon>
        <taxon>Pseudomonadota</taxon>
        <taxon>Alphaproteobacteria</taxon>
        <taxon>Rhodobacterales</taxon>
        <taxon>Rhodobacter group</taxon>
        <taxon>Paenirhodobacter</taxon>
    </lineage>
</organism>
<reference evidence="1 2" key="1">
    <citation type="submission" date="2019-01" db="EMBL/GenBank/DDBJ databases">
        <title>Sinorhodobacter populi sp. nov. isolated from the symptomatic bark tissue of Populus euramericana canker.</title>
        <authorList>
            <person name="Xu G."/>
        </authorList>
    </citation>
    <scope>NUCLEOTIDE SEQUENCE [LARGE SCALE GENOMIC DNA]</scope>
    <source>
        <strain evidence="1 2">CGMCC 1.12963</strain>
    </source>
</reference>
<protein>
    <submittedName>
        <fullName evidence="1">Uncharacterized protein</fullName>
    </submittedName>
</protein>
<name>A0A443LNK8_9RHOB</name>
<dbReference type="Proteomes" id="UP000288071">
    <property type="component" value="Unassembled WGS sequence"/>
</dbReference>
<reference evidence="2" key="2">
    <citation type="submission" date="2019-01" db="EMBL/GenBank/DDBJ databases">
        <title>Sinorhodobacter populi sp. nov. isolated from the symptomatic bark tissue of Populus euramericana canker.</title>
        <authorList>
            <person name="Li Y."/>
        </authorList>
    </citation>
    <scope>NUCLEOTIDE SEQUENCE [LARGE SCALE GENOMIC DNA]</scope>
    <source>
        <strain evidence="2">CGMCC 1.12963</strain>
    </source>
</reference>
<dbReference type="AlphaFoldDB" id="A0A443LNK8"/>
<keyword evidence="2" id="KW-1185">Reference proteome</keyword>
<gene>
    <name evidence="1" type="ORF">EOW66_14045</name>
</gene>
<evidence type="ECO:0000313" key="1">
    <source>
        <dbReference type="EMBL" id="RWR50749.1"/>
    </source>
</evidence>
<sequence length="328" mass="36664">MKVRKEIQREEVSDEVLAYTTLVKPILTATLYAIKQDVIAETGGYQNTKLKMLPRLYRDGAGDCGICFEYAVHEAIKENDPRVMSRIEDALKICKISPHGDTESILFGLEKNGKLGLIDTANELLTDDSQLLYGKQGRPAKLKRHINTISGAFKNRKTRPSLPTSINGLWKTDLFVGSPSVDNWIGTSVKINPKQLEGANGLRVGIVPIRAGQTDKVRRDETKNLVICPLHHDHDFMQAFYEAWRIIQAFIKSDAKTPKEVLLPDPAQREVCRILEERREFPIVDVIDALDVFGQSGLVETSVIEVETETLNSDGVTDLMIAPRGLDI</sequence>
<evidence type="ECO:0000313" key="2">
    <source>
        <dbReference type="Proteomes" id="UP000288071"/>
    </source>
</evidence>
<dbReference type="EMBL" id="SAVA01000008">
    <property type="protein sequence ID" value="RWR50749.1"/>
    <property type="molecule type" value="Genomic_DNA"/>
</dbReference>
<dbReference type="RefSeq" id="WP_128156949.1">
    <property type="nucleotide sequence ID" value="NZ_JBHSOM010000004.1"/>
</dbReference>
<accession>A0A443LNK8</accession>
<comment type="caution">
    <text evidence="1">The sequence shown here is derived from an EMBL/GenBank/DDBJ whole genome shotgun (WGS) entry which is preliminary data.</text>
</comment>
<proteinExistence type="predicted"/>